<evidence type="ECO:0000259" key="1">
    <source>
        <dbReference type="PROSITE" id="PS51186"/>
    </source>
</evidence>
<dbReference type="SUPFAM" id="SSF55729">
    <property type="entry name" value="Acyl-CoA N-acyltransferases (Nat)"/>
    <property type="match status" value="1"/>
</dbReference>
<dbReference type="Pfam" id="PF13302">
    <property type="entry name" value="Acetyltransf_3"/>
    <property type="match status" value="1"/>
</dbReference>
<protein>
    <submittedName>
        <fullName evidence="2">GNAT family N-acetyltransferase</fullName>
    </submittedName>
</protein>
<dbReference type="PROSITE" id="PS51186">
    <property type="entry name" value="GNAT"/>
    <property type="match status" value="1"/>
</dbReference>
<proteinExistence type="predicted"/>
<feature type="domain" description="N-acetyltransferase" evidence="1">
    <location>
        <begin position="26"/>
        <end position="173"/>
    </location>
</feature>
<dbReference type="InterPro" id="IPR016181">
    <property type="entry name" value="Acyl_CoA_acyltransferase"/>
</dbReference>
<keyword evidence="3" id="KW-1185">Reference proteome</keyword>
<organism evidence="2 3">
    <name type="scientific">Fusicatenibacter saccharivorans</name>
    <dbReference type="NCBI Taxonomy" id="1150298"/>
    <lineage>
        <taxon>Bacteria</taxon>
        <taxon>Bacillati</taxon>
        <taxon>Bacillota</taxon>
        <taxon>Clostridia</taxon>
        <taxon>Lachnospirales</taxon>
        <taxon>Lachnospiraceae</taxon>
        <taxon>Fusicatenibacter</taxon>
    </lineage>
</organism>
<dbReference type="InterPro" id="IPR051531">
    <property type="entry name" value="N-acetyltransferase"/>
</dbReference>
<evidence type="ECO:0000313" key="2">
    <source>
        <dbReference type="EMBL" id="NSE17198.1"/>
    </source>
</evidence>
<sequence length="212" mass="24339">MNTGKEIETSRLWLRPGKNERDSSPFLLMLRNDGDFQQYCGARFSEENLSRFANYFERVNDEMCMYSLFLKTDAETFIGYVGFHREGDGTFELEFYIAKEYRRNGYCEEACRAVIGQLFGEGLSVNGKLLSENELYATTLAENEPTLGLLKKLGFTQHMTEDGATEVMQIVVDLETGKWEGIHTTKKILKKEQCLQKSDFGDIIPQNNQCNE</sequence>
<gene>
    <name evidence="2" type="ORF">G5B05_12445</name>
</gene>
<evidence type="ECO:0000313" key="3">
    <source>
        <dbReference type="Proteomes" id="UP000768180"/>
    </source>
</evidence>
<accession>A0ABX2GG52</accession>
<name>A0ABX2GG52_9FIRM</name>
<reference evidence="2 3" key="1">
    <citation type="journal article" date="2020" name="Cell Host Microbe">
        <title>Functional and Genomic Variation between Human-Derived Isolates of Lachnospiraceae Reveals Inter- and Intra-Species Diversity.</title>
        <authorList>
            <person name="Sorbara M.T."/>
            <person name="Littmann E.R."/>
            <person name="Fontana E."/>
            <person name="Moody T.U."/>
            <person name="Kohout C.E."/>
            <person name="Gjonbalaj M."/>
            <person name="Eaton V."/>
            <person name="Seok R."/>
            <person name="Leiner I.M."/>
            <person name="Pamer E.G."/>
        </authorList>
    </citation>
    <scope>NUCLEOTIDE SEQUENCE [LARGE SCALE GENOMIC DNA]</scope>
    <source>
        <strain evidence="2 3">MSK.14.54</strain>
    </source>
</reference>
<dbReference type="InterPro" id="IPR000182">
    <property type="entry name" value="GNAT_dom"/>
</dbReference>
<dbReference type="PANTHER" id="PTHR43792">
    <property type="entry name" value="GNAT FAMILY, PUTATIVE (AFU_ORTHOLOGUE AFUA_3G00765)-RELATED-RELATED"/>
    <property type="match status" value="1"/>
</dbReference>
<dbReference type="Proteomes" id="UP000768180">
    <property type="component" value="Unassembled WGS sequence"/>
</dbReference>
<dbReference type="EMBL" id="JAAITQ010000025">
    <property type="protein sequence ID" value="NSE17198.1"/>
    <property type="molecule type" value="Genomic_DNA"/>
</dbReference>
<dbReference type="RefSeq" id="WP_173830210.1">
    <property type="nucleotide sequence ID" value="NZ_JAAITQ010000025.1"/>
</dbReference>
<comment type="caution">
    <text evidence="2">The sequence shown here is derived from an EMBL/GenBank/DDBJ whole genome shotgun (WGS) entry which is preliminary data.</text>
</comment>
<dbReference type="Gene3D" id="3.40.630.30">
    <property type="match status" value="1"/>
</dbReference>